<dbReference type="SUPFAM" id="SSF46785">
    <property type="entry name" value="Winged helix' DNA-binding domain"/>
    <property type="match status" value="1"/>
</dbReference>
<dbReference type="InterPro" id="IPR036390">
    <property type="entry name" value="WH_DNA-bd_sf"/>
</dbReference>
<proteinExistence type="predicted"/>
<name>A0AAP5PDQ3_9LACT</name>
<evidence type="ECO:0000313" key="2">
    <source>
        <dbReference type="Proteomes" id="UP001250218"/>
    </source>
</evidence>
<evidence type="ECO:0000313" key="1">
    <source>
        <dbReference type="EMBL" id="MDT2946848.1"/>
    </source>
</evidence>
<comment type="caution">
    <text evidence="1">The sequence shown here is derived from an EMBL/GenBank/DDBJ whole genome shotgun (WGS) entry which is preliminary data.</text>
</comment>
<dbReference type="EMBL" id="JARQDL010000014">
    <property type="protein sequence ID" value="MDT2946848.1"/>
    <property type="molecule type" value="Genomic_DNA"/>
</dbReference>
<reference evidence="1" key="1">
    <citation type="submission" date="2023-03" db="EMBL/GenBank/DDBJ databases">
        <authorList>
            <person name="Shen W."/>
            <person name="Cai J."/>
        </authorList>
    </citation>
    <scope>NUCLEOTIDE SEQUENCE</scope>
    <source>
        <strain evidence="1">Y37</strain>
    </source>
</reference>
<sequence>MLYFFVLYRRENNMENQITRKELCDKFGYSLTTISRDLRAMRANNEFKKYIQKTGHRTVRIDLEGYRKFLDFKEQQYKKAL</sequence>
<accession>A0AAP5PDQ3</accession>
<dbReference type="Proteomes" id="UP001250218">
    <property type="component" value="Unassembled WGS sequence"/>
</dbReference>
<organism evidence="1 2">
    <name type="scientific">Lactococcus lactis</name>
    <dbReference type="NCBI Taxonomy" id="1358"/>
    <lineage>
        <taxon>Bacteria</taxon>
        <taxon>Bacillati</taxon>
        <taxon>Bacillota</taxon>
        <taxon>Bacilli</taxon>
        <taxon>Lactobacillales</taxon>
        <taxon>Streptococcaceae</taxon>
        <taxon>Lactococcus</taxon>
    </lineage>
</organism>
<protein>
    <submittedName>
        <fullName evidence="1">HTH domain-containing protein</fullName>
    </submittedName>
</protein>
<gene>
    <name evidence="1" type="ORF">P7I04_12540</name>
</gene>
<dbReference type="AlphaFoldDB" id="A0AAP5PDQ3"/>